<dbReference type="GO" id="GO:0005886">
    <property type="term" value="C:plasma membrane"/>
    <property type="evidence" value="ECO:0007669"/>
    <property type="project" value="TreeGrafter"/>
</dbReference>
<evidence type="ECO:0000256" key="4">
    <source>
        <dbReference type="SAM" id="Phobius"/>
    </source>
</evidence>
<keyword evidence="4" id="KW-1133">Transmembrane helix</keyword>
<dbReference type="AlphaFoldDB" id="A0A9Q1H1L3"/>
<keyword evidence="4" id="KW-0812">Transmembrane</keyword>
<evidence type="ECO:0000313" key="5">
    <source>
        <dbReference type="EMBL" id="KAJ8031737.1"/>
    </source>
</evidence>
<feature type="transmembrane region" description="Helical" evidence="4">
    <location>
        <begin position="379"/>
        <end position="396"/>
    </location>
</feature>
<keyword evidence="3" id="KW-0677">Repeat</keyword>
<evidence type="ECO:0000256" key="1">
    <source>
        <dbReference type="ARBA" id="ARBA00022614"/>
    </source>
</evidence>
<dbReference type="FunFam" id="3.80.10.10:FF:001164">
    <property type="entry name" value="GH01279p"/>
    <property type="match status" value="1"/>
</dbReference>
<dbReference type="InterPro" id="IPR032675">
    <property type="entry name" value="LRR_dom_sf"/>
</dbReference>
<gene>
    <name evidence="5" type="ORF">HOLleu_25038</name>
</gene>
<dbReference type="Gene3D" id="3.80.10.10">
    <property type="entry name" value="Ribonuclease Inhibitor"/>
    <property type="match status" value="2"/>
</dbReference>
<keyword evidence="4" id="KW-0472">Membrane</keyword>
<protein>
    <submittedName>
        <fullName evidence="5">Insulin-like growth factor-binding protein complex acid labile subunit</fullName>
    </submittedName>
</protein>
<sequence length="438" mass="49519">MVLNVQVTWTGPTQPLQVNKTQTTPMCSDICDYYAYFKRAKCDKRNLYQVPQPSGCEDAVILEMHENHITHVDQEILSGYRKVNTLDISSNQIFNLQPGHFTNMSQLKNLLVSHNHLAEIPNGAFSGTESHLQRVYLNGNRISEINEGAFLGLRQVINMYLSYNLLKSLPSTIFHELTKLQYLSLSRNKLNWIEPSTFHGLENLQQLFLDSNKLTSLPEELFTGLNSLRTVNLSHNNLASIPPPEYLGLGPLQVLNIEANNMTKSHSLLPYLDIAQRLYIEENHFIYDCDFVKVCLWYFNQSETAPSQSELRIPLQCEEYVTEEDAPRRCESTSTESYPTENVSMSSRATSLTTLNVPGNKIPGLDTEFTSCSSKIPGMLFYCAVIGTLVLILLILKPVCKVLLKIKLCLKGHMHWTVTRTVKARGAAISGDLREDTL</sequence>
<name>A0A9Q1H1L3_HOLLE</name>
<dbReference type="PANTHER" id="PTHR24369">
    <property type="entry name" value="ANTIGEN BSP, PUTATIVE-RELATED"/>
    <property type="match status" value="1"/>
</dbReference>
<dbReference type="InterPro" id="IPR050541">
    <property type="entry name" value="LRR_TM_domain-containing"/>
</dbReference>
<dbReference type="PROSITE" id="PS51450">
    <property type="entry name" value="LRR"/>
    <property type="match status" value="5"/>
</dbReference>
<dbReference type="InterPro" id="IPR001611">
    <property type="entry name" value="Leu-rich_rpt"/>
</dbReference>
<dbReference type="Pfam" id="PF00560">
    <property type="entry name" value="LRR_1"/>
    <property type="match status" value="1"/>
</dbReference>
<keyword evidence="6" id="KW-1185">Reference proteome</keyword>
<dbReference type="PANTHER" id="PTHR24369:SF210">
    <property type="entry name" value="CHAOPTIN-RELATED"/>
    <property type="match status" value="1"/>
</dbReference>
<dbReference type="InterPro" id="IPR003591">
    <property type="entry name" value="Leu-rich_rpt_typical-subtyp"/>
</dbReference>
<dbReference type="OrthoDB" id="676979at2759"/>
<dbReference type="Proteomes" id="UP001152320">
    <property type="component" value="Chromosome 12"/>
</dbReference>
<keyword evidence="2" id="KW-0732">Signal</keyword>
<keyword evidence="1" id="KW-0433">Leucine-rich repeat</keyword>
<dbReference type="EMBL" id="JAIZAY010000012">
    <property type="protein sequence ID" value="KAJ8031737.1"/>
    <property type="molecule type" value="Genomic_DNA"/>
</dbReference>
<dbReference type="SMART" id="SM00369">
    <property type="entry name" value="LRR_TYP"/>
    <property type="match status" value="6"/>
</dbReference>
<accession>A0A9Q1H1L3</accession>
<organism evidence="5 6">
    <name type="scientific">Holothuria leucospilota</name>
    <name type="common">Black long sea cucumber</name>
    <name type="synonym">Mertensiothuria leucospilota</name>
    <dbReference type="NCBI Taxonomy" id="206669"/>
    <lineage>
        <taxon>Eukaryota</taxon>
        <taxon>Metazoa</taxon>
        <taxon>Echinodermata</taxon>
        <taxon>Eleutherozoa</taxon>
        <taxon>Echinozoa</taxon>
        <taxon>Holothuroidea</taxon>
        <taxon>Aspidochirotacea</taxon>
        <taxon>Aspidochirotida</taxon>
        <taxon>Holothuriidae</taxon>
        <taxon>Holothuria</taxon>
    </lineage>
</organism>
<proteinExistence type="predicted"/>
<reference evidence="5" key="1">
    <citation type="submission" date="2021-10" db="EMBL/GenBank/DDBJ databases">
        <title>Tropical sea cucumber genome reveals ecological adaptation and Cuvierian tubules defense mechanism.</title>
        <authorList>
            <person name="Chen T."/>
        </authorList>
    </citation>
    <scope>NUCLEOTIDE SEQUENCE</scope>
    <source>
        <strain evidence="5">Nanhai2018</strain>
        <tissue evidence="5">Muscle</tissue>
    </source>
</reference>
<dbReference type="SUPFAM" id="SSF52058">
    <property type="entry name" value="L domain-like"/>
    <property type="match status" value="1"/>
</dbReference>
<evidence type="ECO:0000313" key="6">
    <source>
        <dbReference type="Proteomes" id="UP001152320"/>
    </source>
</evidence>
<evidence type="ECO:0000256" key="2">
    <source>
        <dbReference type="ARBA" id="ARBA00022729"/>
    </source>
</evidence>
<comment type="caution">
    <text evidence="5">The sequence shown here is derived from an EMBL/GenBank/DDBJ whole genome shotgun (WGS) entry which is preliminary data.</text>
</comment>
<dbReference type="Pfam" id="PF13855">
    <property type="entry name" value="LRR_8"/>
    <property type="match status" value="2"/>
</dbReference>
<evidence type="ECO:0000256" key="3">
    <source>
        <dbReference type="ARBA" id="ARBA00022737"/>
    </source>
</evidence>